<dbReference type="InterPro" id="IPR041532">
    <property type="entry name" value="RlmI-like_PUA"/>
</dbReference>
<dbReference type="GO" id="GO:0032259">
    <property type="term" value="P:methylation"/>
    <property type="evidence" value="ECO:0007669"/>
    <property type="project" value="UniProtKB-KW"/>
</dbReference>
<dbReference type="CDD" id="cd02440">
    <property type="entry name" value="AdoMet_MTases"/>
    <property type="match status" value="1"/>
</dbReference>
<dbReference type="PANTHER" id="PTHR42873:SF1">
    <property type="entry name" value="S-ADENOSYLMETHIONINE-DEPENDENT METHYLTRANSFERASE DOMAIN-CONTAINING PROTEIN"/>
    <property type="match status" value="1"/>
</dbReference>
<proteinExistence type="inferred from homology"/>
<keyword evidence="2" id="KW-0963">Cytoplasm</keyword>
<comment type="similarity">
    <text evidence="8">Belongs to the methyltransferase superfamily. RlmI family.</text>
</comment>
<reference evidence="10 11" key="1">
    <citation type="submission" date="2024-06" db="EMBL/GenBank/DDBJ databases">
        <title>Chitinophaga defluvii sp. nov., isolated from municipal sewage.</title>
        <authorList>
            <person name="Zhang L."/>
        </authorList>
    </citation>
    <scope>NUCLEOTIDE SEQUENCE [LARGE SCALE GENOMIC DNA]</scope>
    <source>
        <strain evidence="10 11">H8</strain>
    </source>
</reference>
<dbReference type="CDD" id="cd11572">
    <property type="entry name" value="RlmI_M_like"/>
    <property type="match status" value="1"/>
</dbReference>
<evidence type="ECO:0000313" key="10">
    <source>
        <dbReference type="EMBL" id="MET7001263.1"/>
    </source>
</evidence>
<evidence type="ECO:0000256" key="7">
    <source>
        <dbReference type="ARBA" id="ARBA00022884"/>
    </source>
</evidence>
<keyword evidence="3" id="KW-0698">rRNA processing</keyword>
<protein>
    <submittedName>
        <fullName evidence="10">Class I SAM-dependent rRNA methyltransferase</fullName>
        <ecNumber evidence="10">2.1.1.-</ecNumber>
    </submittedName>
</protein>
<evidence type="ECO:0000256" key="1">
    <source>
        <dbReference type="ARBA" id="ARBA00004496"/>
    </source>
</evidence>
<evidence type="ECO:0000256" key="8">
    <source>
        <dbReference type="ARBA" id="ARBA00038091"/>
    </source>
</evidence>
<dbReference type="Pfam" id="PF17785">
    <property type="entry name" value="PUA_3"/>
    <property type="match status" value="1"/>
</dbReference>
<dbReference type="InterPro" id="IPR015947">
    <property type="entry name" value="PUA-like_sf"/>
</dbReference>
<comment type="subcellular location">
    <subcellularLocation>
        <location evidence="1">Cytoplasm</location>
    </subcellularLocation>
</comment>
<accession>A0ABV2TE18</accession>
<keyword evidence="7" id="KW-0694">RNA-binding</keyword>
<evidence type="ECO:0000256" key="5">
    <source>
        <dbReference type="ARBA" id="ARBA00022679"/>
    </source>
</evidence>
<evidence type="ECO:0000256" key="2">
    <source>
        <dbReference type="ARBA" id="ARBA00022490"/>
    </source>
</evidence>
<evidence type="ECO:0000259" key="9">
    <source>
        <dbReference type="SMART" id="SM00359"/>
    </source>
</evidence>
<keyword evidence="6" id="KW-0949">S-adenosyl-L-methionine</keyword>
<dbReference type="PROSITE" id="PS50890">
    <property type="entry name" value="PUA"/>
    <property type="match status" value="1"/>
</dbReference>
<name>A0ABV2TE18_9BACT</name>
<dbReference type="EMBL" id="JBEXAC010000003">
    <property type="protein sequence ID" value="MET7001263.1"/>
    <property type="molecule type" value="Genomic_DNA"/>
</dbReference>
<dbReference type="SUPFAM" id="SSF88697">
    <property type="entry name" value="PUA domain-like"/>
    <property type="match status" value="1"/>
</dbReference>
<dbReference type="CDD" id="cd21153">
    <property type="entry name" value="PUA_RlmI"/>
    <property type="match status" value="1"/>
</dbReference>
<dbReference type="SUPFAM" id="SSF53335">
    <property type="entry name" value="S-adenosyl-L-methionine-dependent methyltransferases"/>
    <property type="match status" value="1"/>
</dbReference>
<comment type="caution">
    <text evidence="10">The sequence shown here is derived from an EMBL/GenBank/DDBJ whole genome shotgun (WGS) entry which is preliminary data.</text>
</comment>
<dbReference type="InterPro" id="IPR019614">
    <property type="entry name" value="SAM-dep_methyl-trfase"/>
</dbReference>
<dbReference type="PANTHER" id="PTHR42873">
    <property type="entry name" value="RIBOSOMAL RNA LARGE SUBUNIT METHYLTRANSFERASE"/>
    <property type="match status" value="1"/>
</dbReference>
<dbReference type="SMART" id="SM00359">
    <property type="entry name" value="PUA"/>
    <property type="match status" value="1"/>
</dbReference>
<evidence type="ECO:0000313" key="11">
    <source>
        <dbReference type="Proteomes" id="UP001549749"/>
    </source>
</evidence>
<dbReference type="RefSeq" id="WP_354663835.1">
    <property type="nucleotide sequence ID" value="NZ_JBEXAC010000003.1"/>
</dbReference>
<dbReference type="Gene3D" id="3.40.50.150">
    <property type="entry name" value="Vaccinia Virus protein VP39"/>
    <property type="match status" value="1"/>
</dbReference>
<keyword evidence="11" id="KW-1185">Reference proteome</keyword>
<evidence type="ECO:0000256" key="4">
    <source>
        <dbReference type="ARBA" id="ARBA00022603"/>
    </source>
</evidence>
<sequence>MTKVFLKKKIQNRVLQGHPWIFGNEVGEIQGPVEAGDIVDVFTHQGFFVGRGYINPQSQILVRLLTRDKNEIIDAAFFHRRLQKAWDYRRKLGYVENCRLIFGEADDMPALIIDKFNDYFVLQTLAMGMDKWKGAIVDALHKIFSPKGIYERNDVPVRELEGLSQQKGFLSDAFDTNIIINENGLQFHVDIENGQKTGYFLDQQDNRREIERIVKGGDVLEAFCYTGTFSCHAGFYGAKSVLGLDISEHAVNTARRNAQLNNLQDICKFEARNAFDALKQWTKEEQKFDVVILDPPAFTKSRENISKAVTGYKEINLRGMKLLKPGGFLVTASCTNLVPPALFLETIDQAARDAKKRLRQVTFQTQAKDHPILRNIENTTYLKFLIVEVS</sequence>
<dbReference type="Gene3D" id="2.30.130.10">
    <property type="entry name" value="PUA domain"/>
    <property type="match status" value="1"/>
</dbReference>
<keyword evidence="4 10" id="KW-0489">Methyltransferase</keyword>
<dbReference type="GO" id="GO:0008168">
    <property type="term" value="F:methyltransferase activity"/>
    <property type="evidence" value="ECO:0007669"/>
    <property type="project" value="UniProtKB-KW"/>
</dbReference>
<dbReference type="InterPro" id="IPR002478">
    <property type="entry name" value="PUA"/>
</dbReference>
<evidence type="ECO:0000256" key="3">
    <source>
        <dbReference type="ARBA" id="ARBA00022552"/>
    </source>
</evidence>
<evidence type="ECO:0000256" key="6">
    <source>
        <dbReference type="ARBA" id="ARBA00022691"/>
    </source>
</evidence>
<dbReference type="Proteomes" id="UP001549749">
    <property type="component" value="Unassembled WGS sequence"/>
</dbReference>
<dbReference type="InterPro" id="IPR029063">
    <property type="entry name" value="SAM-dependent_MTases_sf"/>
</dbReference>
<gene>
    <name evidence="10" type="ORF">ABR189_28025</name>
</gene>
<organism evidence="10 11">
    <name type="scientific">Chitinophaga defluvii</name>
    <dbReference type="NCBI Taxonomy" id="3163343"/>
    <lineage>
        <taxon>Bacteria</taxon>
        <taxon>Pseudomonadati</taxon>
        <taxon>Bacteroidota</taxon>
        <taxon>Chitinophagia</taxon>
        <taxon>Chitinophagales</taxon>
        <taxon>Chitinophagaceae</taxon>
        <taxon>Chitinophaga</taxon>
    </lineage>
</organism>
<dbReference type="InterPro" id="IPR036974">
    <property type="entry name" value="PUA_sf"/>
</dbReference>
<feature type="domain" description="PUA" evidence="9">
    <location>
        <begin position="2"/>
        <end position="87"/>
    </location>
</feature>
<dbReference type="EC" id="2.1.1.-" evidence="10"/>
<dbReference type="Gene3D" id="3.30.750.80">
    <property type="entry name" value="RNA methyltransferase domain (HRMD) like"/>
    <property type="match status" value="1"/>
</dbReference>
<dbReference type="Pfam" id="PF10672">
    <property type="entry name" value="Methyltrans_SAM"/>
    <property type="match status" value="1"/>
</dbReference>
<keyword evidence="5 10" id="KW-0808">Transferase</keyword>